<gene>
    <name evidence="7" type="ORF">PMACD_LOCUS9424</name>
</gene>
<proteinExistence type="inferred from homology"/>
<comment type="caution">
    <text evidence="7">The sequence shown here is derived from an EMBL/GenBank/DDBJ whole genome shotgun (WGS) entry which is preliminary data.</text>
</comment>
<dbReference type="PANTHER" id="PTHR10996:SF119">
    <property type="entry name" value="FI03731P-RELATED"/>
    <property type="match status" value="1"/>
</dbReference>
<dbReference type="SUPFAM" id="SSF51735">
    <property type="entry name" value="NAD(P)-binding Rossmann-fold domains"/>
    <property type="match status" value="1"/>
</dbReference>
<dbReference type="OrthoDB" id="298012at2759"/>
<evidence type="ECO:0000256" key="2">
    <source>
        <dbReference type="ARBA" id="ARBA00073306"/>
    </source>
</evidence>
<dbReference type="PANTHER" id="PTHR10996">
    <property type="entry name" value="2-HYDROXYACID DEHYDROGENASE-RELATED"/>
    <property type="match status" value="1"/>
</dbReference>
<dbReference type="PROSITE" id="PS00671">
    <property type="entry name" value="D_2_HYDROXYACID_DH_3"/>
    <property type="match status" value="1"/>
</dbReference>
<dbReference type="Pfam" id="PF00389">
    <property type="entry name" value="2-Hacid_dh"/>
    <property type="match status" value="1"/>
</dbReference>
<comment type="similarity">
    <text evidence="3">Belongs to the D-isomer specific 2-hydroxyacid dehydrogenase family.</text>
</comment>
<dbReference type="GO" id="GO:0051287">
    <property type="term" value="F:NAD binding"/>
    <property type="evidence" value="ECO:0007669"/>
    <property type="project" value="InterPro"/>
</dbReference>
<feature type="domain" description="D-isomer specific 2-hydroxyacid dehydrogenase catalytic" evidence="5">
    <location>
        <begin position="37"/>
        <end position="351"/>
    </location>
</feature>
<dbReference type="InterPro" id="IPR029753">
    <property type="entry name" value="D-isomer_DH_CS"/>
</dbReference>
<evidence type="ECO:0000256" key="3">
    <source>
        <dbReference type="RuleBase" id="RU003719"/>
    </source>
</evidence>
<sequence>MHCVSILLLVLYLSLPVIDASTNMTKNLKVLVSSNDFAESGIKILEEHFTVLKSRYFGFGDEGLNENMAELMSLIPGCSALIWISHHPITKELLDKAGPQLKLVSTASAGYNNCNVPELKARGIKLSNTPEVLSGAVAEVAVALMIAAARRFPENLDQVKRGVWDGIGFQNVLGLDMRGSTIGIVGFGGIGQATAKRLVGFEVGKFLYSGHREKPEAKEYNAQFVPQETLLTESDFILLAAPLTDETRHMINKTTLAKMKKNAIIVNVGRGDLINQDDLYDALKNKQIYAAGLDVSTPEPLPKDHKLLTLPNLFLLPHIGSATVRTRNDMAELAAKNVVNALYGKPLITPVLP</sequence>
<dbReference type="CDD" id="cd05301">
    <property type="entry name" value="GDH"/>
    <property type="match status" value="1"/>
</dbReference>
<organism evidence="7 8">
    <name type="scientific">Pieris macdunnoughi</name>
    <dbReference type="NCBI Taxonomy" id="345717"/>
    <lineage>
        <taxon>Eukaryota</taxon>
        <taxon>Metazoa</taxon>
        <taxon>Ecdysozoa</taxon>
        <taxon>Arthropoda</taxon>
        <taxon>Hexapoda</taxon>
        <taxon>Insecta</taxon>
        <taxon>Pterygota</taxon>
        <taxon>Neoptera</taxon>
        <taxon>Endopterygota</taxon>
        <taxon>Lepidoptera</taxon>
        <taxon>Glossata</taxon>
        <taxon>Ditrysia</taxon>
        <taxon>Papilionoidea</taxon>
        <taxon>Pieridae</taxon>
        <taxon>Pierinae</taxon>
        <taxon>Pieris</taxon>
    </lineage>
</organism>
<feature type="domain" description="D-isomer specific 2-hydroxyacid dehydrogenase NAD-binding" evidence="6">
    <location>
        <begin position="142"/>
        <end position="320"/>
    </location>
</feature>
<dbReference type="InterPro" id="IPR006139">
    <property type="entry name" value="D-isomer_2_OHA_DH_cat_dom"/>
</dbReference>
<dbReference type="Proteomes" id="UP000663880">
    <property type="component" value="Unassembled WGS sequence"/>
</dbReference>
<keyword evidence="1 3" id="KW-0560">Oxidoreductase</keyword>
<evidence type="ECO:0000256" key="4">
    <source>
        <dbReference type="SAM" id="SignalP"/>
    </source>
</evidence>
<feature type="chain" id="PRO_5032597993" description="Glyoxylate reductase/hydroxypyruvate reductase" evidence="4">
    <location>
        <begin position="21"/>
        <end position="353"/>
    </location>
</feature>
<protein>
    <recommendedName>
        <fullName evidence="2">Glyoxylate reductase/hydroxypyruvate reductase</fullName>
    </recommendedName>
</protein>
<dbReference type="EMBL" id="CAJOBZ010000026">
    <property type="protein sequence ID" value="CAF4878808.1"/>
    <property type="molecule type" value="Genomic_DNA"/>
</dbReference>
<evidence type="ECO:0000259" key="6">
    <source>
        <dbReference type="Pfam" id="PF02826"/>
    </source>
</evidence>
<evidence type="ECO:0000256" key="1">
    <source>
        <dbReference type="ARBA" id="ARBA00023002"/>
    </source>
</evidence>
<dbReference type="InterPro" id="IPR036291">
    <property type="entry name" value="NAD(P)-bd_dom_sf"/>
</dbReference>
<dbReference type="AlphaFoldDB" id="A0A821TZ01"/>
<dbReference type="InterPro" id="IPR050223">
    <property type="entry name" value="D-isomer_2-hydroxyacid_DH"/>
</dbReference>
<dbReference type="SUPFAM" id="SSF52283">
    <property type="entry name" value="Formate/glycerate dehydrogenase catalytic domain-like"/>
    <property type="match status" value="1"/>
</dbReference>
<dbReference type="FunFam" id="3.40.50.720:FF:000026">
    <property type="entry name" value="Glyoxylate/hydroxypyruvate reductase B"/>
    <property type="match status" value="1"/>
</dbReference>
<dbReference type="GO" id="GO:0005829">
    <property type="term" value="C:cytosol"/>
    <property type="evidence" value="ECO:0007669"/>
    <property type="project" value="TreeGrafter"/>
</dbReference>
<name>A0A821TZ01_9NEOP</name>
<dbReference type="GO" id="GO:0030267">
    <property type="term" value="F:glyoxylate reductase (NADPH) activity"/>
    <property type="evidence" value="ECO:0007669"/>
    <property type="project" value="TreeGrafter"/>
</dbReference>
<evidence type="ECO:0000259" key="5">
    <source>
        <dbReference type="Pfam" id="PF00389"/>
    </source>
</evidence>
<dbReference type="GO" id="GO:0008465">
    <property type="term" value="F:hydroxypyruvate reductase (NADH) activity"/>
    <property type="evidence" value="ECO:0007669"/>
    <property type="project" value="TreeGrafter"/>
</dbReference>
<reference evidence="7" key="1">
    <citation type="submission" date="2021-02" db="EMBL/GenBank/DDBJ databases">
        <authorList>
            <person name="Steward A R."/>
        </authorList>
    </citation>
    <scope>NUCLEOTIDE SEQUENCE</scope>
</reference>
<accession>A0A821TZ01</accession>
<dbReference type="InterPro" id="IPR006140">
    <property type="entry name" value="D-isomer_DH_NAD-bd"/>
</dbReference>
<evidence type="ECO:0000313" key="7">
    <source>
        <dbReference type="EMBL" id="CAF4878808.1"/>
    </source>
</evidence>
<dbReference type="Gene3D" id="3.40.50.720">
    <property type="entry name" value="NAD(P)-binding Rossmann-like Domain"/>
    <property type="match status" value="2"/>
</dbReference>
<evidence type="ECO:0000313" key="8">
    <source>
        <dbReference type="Proteomes" id="UP000663880"/>
    </source>
</evidence>
<feature type="signal peptide" evidence="4">
    <location>
        <begin position="1"/>
        <end position="20"/>
    </location>
</feature>
<keyword evidence="4" id="KW-0732">Signal</keyword>
<keyword evidence="8" id="KW-1185">Reference proteome</keyword>
<dbReference type="Pfam" id="PF02826">
    <property type="entry name" value="2-Hacid_dh_C"/>
    <property type="match status" value="1"/>
</dbReference>